<dbReference type="EMBL" id="OW240920">
    <property type="protein sequence ID" value="CAH2314335.1"/>
    <property type="molecule type" value="Genomic_DNA"/>
</dbReference>
<gene>
    <name evidence="5" type="ORF">PECUL_23A059767</name>
</gene>
<keyword evidence="6" id="KW-1185">Reference proteome</keyword>
<evidence type="ECO:0000256" key="2">
    <source>
        <dbReference type="SAM" id="Phobius"/>
    </source>
</evidence>
<evidence type="ECO:0000313" key="5">
    <source>
        <dbReference type="EMBL" id="CAH2314335.1"/>
    </source>
</evidence>
<evidence type="ECO:0000256" key="3">
    <source>
        <dbReference type="SAM" id="SignalP"/>
    </source>
</evidence>
<dbReference type="AlphaFoldDB" id="A0AAD1WM76"/>
<feature type="signal peptide" evidence="3">
    <location>
        <begin position="1"/>
        <end position="34"/>
    </location>
</feature>
<keyword evidence="2" id="KW-1133">Transmembrane helix</keyword>
<feature type="compositionally biased region" description="Basic residues" evidence="1">
    <location>
        <begin position="274"/>
        <end position="284"/>
    </location>
</feature>
<accession>A0AAD1WM76</accession>
<name>A0AAD1WM76_PELCU</name>
<keyword evidence="2" id="KW-0812">Transmembrane</keyword>
<feature type="transmembrane region" description="Helical" evidence="2">
    <location>
        <begin position="242"/>
        <end position="269"/>
    </location>
</feature>
<feature type="chain" id="PRO_5041961009" description="Ig-like domain-containing protein" evidence="3">
    <location>
        <begin position="35"/>
        <end position="340"/>
    </location>
</feature>
<reference evidence="5" key="1">
    <citation type="submission" date="2022-03" db="EMBL/GenBank/DDBJ databases">
        <authorList>
            <person name="Alioto T."/>
            <person name="Alioto T."/>
            <person name="Gomez Garrido J."/>
        </authorList>
    </citation>
    <scope>NUCLEOTIDE SEQUENCE</scope>
</reference>
<keyword evidence="2" id="KW-0472">Membrane</keyword>
<feature type="region of interest" description="Disordered" evidence="1">
    <location>
        <begin position="272"/>
        <end position="293"/>
    </location>
</feature>
<dbReference type="PROSITE" id="PS50835">
    <property type="entry name" value="IG_LIKE"/>
    <property type="match status" value="1"/>
</dbReference>
<feature type="domain" description="Ig-like" evidence="4">
    <location>
        <begin position="141"/>
        <end position="223"/>
    </location>
</feature>
<organism evidence="5 6">
    <name type="scientific">Pelobates cultripes</name>
    <name type="common">Western spadefoot toad</name>
    <dbReference type="NCBI Taxonomy" id="61616"/>
    <lineage>
        <taxon>Eukaryota</taxon>
        <taxon>Metazoa</taxon>
        <taxon>Chordata</taxon>
        <taxon>Craniata</taxon>
        <taxon>Vertebrata</taxon>
        <taxon>Euteleostomi</taxon>
        <taxon>Amphibia</taxon>
        <taxon>Batrachia</taxon>
        <taxon>Anura</taxon>
        <taxon>Pelobatoidea</taxon>
        <taxon>Pelobatidae</taxon>
        <taxon>Pelobates</taxon>
    </lineage>
</organism>
<dbReference type="Proteomes" id="UP001295444">
    <property type="component" value="Chromosome 09"/>
</dbReference>
<evidence type="ECO:0000259" key="4">
    <source>
        <dbReference type="PROSITE" id="PS50835"/>
    </source>
</evidence>
<proteinExistence type="predicted"/>
<evidence type="ECO:0000313" key="6">
    <source>
        <dbReference type="Proteomes" id="UP001295444"/>
    </source>
</evidence>
<evidence type="ECO:0000256" key="1">
    <source>
        <dbReference type="SAM" id="MobiDB-lite"/>
    </source>
</evidence>
<sequence>MNRKNRQRRRSDTNSGMLLQVLLALSVGVAHCDAQAGCLSYPELSLELVEHGDALLCSFCHKDLIEPKNGIVFIWRLNGNKVNNKSKQKGRYPLEHKYNNNEPWIVRCELKNYSYINAEYNMEPAQLRQRNLYKAGCTSYPLLSLELTKQGSLGTLLCSFCHKDFIQPKRDFNFIWKLNGSSVGNGARQKDRFVLDLTNQNNYGQWTCELEYNSRIRAQYDLGPPIGELDKDIASNTIPHRILVSIITVIVLILLLIVIIATATACYMMEQSRKKSAHKRKSREKRSSTGSLKETLHLETLKHDMKMDEDNVSYVELQLGPKQPSRNLATPRSTIYASIM</sequence>
<keyword evidence="3" id="KW-0732">Signal</keyword>
<dbReference type="InterPro" id="IPR007110">
    <property type="entry name" value="Ig-like_dom"/>
</dbReference>
<protein>
    <recommendedName>
        <fullName evidence="4">Ig-like domain-containing protein</fullName>
    </recommendedName>
</protein>